<dbReference type="AlphaFoldDB" id="A0A1I4R7Q4"/>
<evidence type="ECO:0000259" key="2">
    <source>
        <dbReference type="Pfam" id="PF01627"/>
    </source>
</evidence>
<gene>
    <name evidence="3" type="ORF">CXZ10_01830</name>
</gene>
<dbReference type="InterPro" id="IPR008207">
    <property type="entry name" value="Sig_transdc_His_kin_Hpt_dom"/>
</dbReference>
<dbReference type="InterPro" id="IPR036641">
    <property type="entry name" value="HPT_dom_sf"/>
</dbReference>
<keyword evidence="3" id="KW-0418">Kinase</keyword>
<sequence>MSNDKPSPAFPIDLEHLAEQTFGSAALEAEVLRLFLTQSRDCLDRLSTAPDARDAHLLLGSARGIGAKAVADAASALEAALLRGDGGASELARLKAAVVAANAFIEAHLGAGG</sequence>
<dbReference type="GO" id="GO:0000160">
    <property type="term" value="P:phosphorelay signal transduction system"/>
    <property type="evidence" value="ECO:0007669"/>
    <property type="project" value="UniProtKB-KW"/>
</dbReference>
<dbReference type="SUPFAM" id="SSF47226">
    <property type="entry name" value="Histidine-containing phosphotransfer domain, HPT domain"/>
    <property type="match status" value="1"/>
</dbReference>
<dbReference type="Gene3D" id="1.20.120.160">
    <property type="entry name" value="HPT domain"/>
    <property type="match status" value="1"/>
</dbReference>
<organism evidence="3 4">
    <name type="scientific">Pleomorphomonas diazotrophica</name>
    <dbReference type="NCBI Taxonomy" id="1166257"/>
    <lineage>
        <taxon>Bacteria</taxon>
        <taxon>Pseudomonadati</taxon>
        <taxon>Pseudomonadota</taxon>
        <taxon>Alphaproteobacteria</taxon>
        <taxon>Hyphomicrobiales</taxon>
        <taxon>Pleomorphomonadaceae</taxon>
        <taxon>Pleomorphomonas</taxon>
    </lineage>
</organism>
<evidence type="ECO:0000256" key="1">
    <source>
        <dbReference type="ARBA" id="ARBA00023012"/>
    </source>
</evidence>
<keyword evidence="3" id="KW-0808">Transferase</keyword>
<dbReference type="OrthoDB" id="8454588at2"/>
<dbReference type="Pfam" id="PF01627">
    <property type="entry name" value="Hpt"/>
    <property type="match status" value="1"/>
</dbReference>
<proteinExistence type="predicted"/>
<keyword evidence="1" id="KW-0902">Two-component regulatory system</keyword>
<dbReference type="Proteomes" id="UP000233491">
    <property type="component" value="Unassembled WGS sequence"/>
</dbReference>
<accession>A0A1I4R7Q4</accession>
<evidence type="ECO:0000313" key="3">
    <source>
        <dbReference type="EMBL" id="PKR90155.1"/>
    </source>
</evidence>
<name>A0A1I4R7Q4_9HYPH</name>
<feature type="domain" description="HPt" evidence="2">
    <location>
        <begin position="30"/>
        <end position="95"/>
    </location>
</feature>
<comment type="caution">
    <text evidence="3">The sequence shown here is derived from an EMBL/GenBank/DDBJ whole genome shotgun (WGS) entry which is preliminary data.</text>
</comment>
<keyword evidence="4" id="KW-1185">Reference proteome</keyword>
<protein>
    <submittedName>
        <fullName evidence="3">Histidine kinase</fullName>
    </submittedName>
</protein>
<dbReference type="GO" id="GO:0004672">
    <property type="term" value="F:protein kinase activity"/>
    <property type="evidence" value="ECO:0007669"/>
    <property type="project" value="UniProtKB-ARBA"/>
</dbReference>
<dbReference type="EMBL" id="PJNW01000002">
    <property type="protein sequence ID" value="PKR90155.1"/>
    <property type="molecule type" value="Genomic_DNA"/>
</dbReference>
<dbReference type="RefSeq" id="WP_101287252.1">
    <property type="nucleotide sequence ID" value="NZ_FOUQ01000001.1"/>
</dbReference>
<reference evidence="3 4" key="1">
    <citation type="submission" date="2017-12" db="EMBL/GenBank/DDBJ databases">
        <title>Anaerobic carbon monoxide metabolism by Pleomorphomonas carboxyditropha sp. nov., a new mesophilic hydrogenogenic carboxidotroph.</title>
        <authorList>
            <person name="Esquivel-Elizondo S."/>
            <person name="Krajmalnik-Brown R."/>
        </authorList>
    </citation>
    <scope>NUCLEOTIDE SEQUENCE [LARGE SCALE GENOMIC DNA]</scope>
    <source>
        <strain evidence="3 4">R5-392</strain>
    </source>
</reference>
<evidence type="ECO:0000313" key="4">
    <source>
        <dbReference type="Proteomes" id="UP000233491"/>
    </source>
</evidence>